<dbReference type="STRING" id="94237.ENSMMOP00000020556"/>
<proteinExistence type="predicted"/>
<evidence type="ECO:0000256" key="1">
    <source>
        <dbReference type="SAM" id="Phobius"/>
    </source>
</evidence>
<dbReference type="InterPro" id="IPR000742">
    <property type="entry name" value="EGF"/>
</dbReference>
<dbReference type="PROSITE" id="PS00022">
    <property type="entry name" value="EGF_1"/>
    <property type="match status" value="1"/>
</dbReference>
<name>A0A3Q3XDD1_MOLML</name>
<protein>
    <recommendedName>
        <fullName evidence="3">EGF-like domain-containing protein</fullName>
    </recommendedName>
</protein>
<keyword evidence="1" id="KW-0812">Transmembrane</keyword>
<reference evidence="4" key="2">
    <citation type="submission" date="2025-09" db="UniProtKB">
        <authorList>
            <consortium name="Ensembl"/>
        </authorList>
    </citation>
    <scope>IDENTIFICATION</scope>
</reference>
<dbReference type="OMA" id="WLCPENS"/>
<feature type="domain" description="EGF-like" evidence="3">
    <location>
        <begin position="182"/>
        <end position="193"/>
    </location>
</feature>
<dbReference type="Proteomes" id="UP000261620">
    <property type="component" value="Unplaced"/>
</dbReference>
<dbReference type="GO" id="GO:0045669">
    <property type="term" value="P:positive regulation of osteoblast differentiation"/>
    <property type="evidence" value="ECO:0007669"/>
    <property type="project" value="TreeGrafter"/>
</dbReference>
<feature type="transmembrane region" description="Helical" evidence="1">
    <location>
        <begin position="201"/>
        <end position="221"/>
    </location>
</feature>
<keyword evidence="1" id="KW-1133">Transmembrane helix</keyword>
<evidence type="ECO:0000256" key="2">
    <source>
        <dbReference type="SAM" id="SignalP"/>
    </source>
</evidence>
<feature type="signal peptide" evidence="2">
    <location>
        <begin position="1"/>
        <end position="26"/>
    </location>
</feature>
<keyword evidence="1" id="KW-0472">Membrane</keyword>
<sequence length="228" mass="24962">MNAGASGLTSTVLIFILNVCFYASHQLTELQICELCNGTVLNGTEVGRFCLSSGGRIHGRCCLRNDNTSDTERLTGNTSTRLTHFFLLFLLYNPVLCRDLSLNNVSNISNTLFQGFVELNDLILPQVIACPGGNASWETVEVKDTTRFCKGQKNTCNQTGQLPISCPKNSNCGPFGPGFFECSCVGDYHGYKCLREGEFPAIQVFGPLGASTVVVSLLLWFTQRRHAI</sequence>
<dbReference type="InterPro" id="IPR042350">
    <property type="entry name" value="ATRAID"/>
</dbReference>
<evidence type="ECO:0000313" key="4">
    <source>
        <dbReference type="Ensembl" id="ENSMMOP00000020556.1"/>
    </source>
</evidence>
<evidence type="ECO:0000313" key="5">
    <source>
        <dbReference type="Proteomes" id="UP000261620"/>
    </source>
</evidence>
<organism evidence="4 5">
    <name type="scientific">Mola mola</name>
    <name type="common">Ocean sunfish</name>
    <name type="synonym">Tetraodon mola</name>
    <dbReference type="NCBI Taxonomy" id="94237"/>
    <lineage>
        <taxon>Eukaryota</taxon>
        <taxon>Metazoa</taxon>
        <taxon>Chordata</taxon>
        <taxon>Craniata</taxon>
        <taxon>Vertebrata</taxon>
        <taxon>Euteleostomi</taxon>
        <taxon>Actinopterygii</taxon>
        <taxon>Neopterygii</taxon>
        <taxon>Teleostei</taxon>
        <taxon>Neoteleostei</taxon>
        <taxon>Acanthomorphata</taxon>
        <taxon>Eupercaria</taxon>
        <taxon>Tetraodontiformes</taxon>
        <taxon>Molidae</taxon>
        <taxon>Mola</taxon>
    </lineage>
</organism>
<evidence type="ECO:0000259" key="3">
    <source>
        <dbReference type="PROSITE" id="PS00022"/>
    </source>
</evidence>
<accession>A0A3Q3XDD1</accession>
<feature type="chain" id="PRO_5018651881" description="EGF-like domain-containing protein" evidence="2">
    <location>
        <begin position="27"/>
        <end position="228"/>
    </location>
</feature>
<dbReference type="Ensembl" id="ENSMMOT00000020897.1">
    <property type="protein sequence ID" value="ENSMMOP00000020556.1"/>
    <property type="gene ID" value="ENSMMOG00000015636.1"/>
</dbReference>
<dbReference type="PANTHER" id="PTHR15926:SF1">
    <property type="entry name" value="ALL-TRANS RETINOIC ACID-INDUCED DIFFERENTIATION FACTOR"/>
    <property type="match status" value="1"/>
</dbReference>
<keyword evidence="2" id="KW-0732">Signal</keyword>
<dbReference type="PANTHER" id="PTHR15926">
    <property type="entry name" value="ALL-TRANS RETINOIC ACID-INDUCED DIFFERENTIATION FACTOR"/>
    <property type="match status" value="1"/>
</dbReference>
<reference evidence="4" key="1">
    <citation type="submission" date="2025-08" db="UniProtKB">
        <authorList>
            <consortium name="Ensembl"/>
        </authorList>
    </citation>
    <scope>IDENTIFICATION</scope>
</reference>
<keyword evidence="5" id="KW-1185">Reference proteome</keyword>
<dbReference type="AlphaFoldDB" id="A0A3Q3XDD1"/>